<dbReference type="OrthoDB" id="4494341at2759"/>
<dbReference type="STRING" id="1365824.V5EHZ6"/>
<dbReference type="InterPro" id="IPR013130">
    <property type="entry name" value="Fe3_Rdtase_TM_dom"/>
</dbReference>
<feature type="domain" description="Ferric reductase NAD binding" evidence="11">
    <location>
        <begin position="515"/>
        <end position="603"/>
    </location>
</feature>
<feature type="domain" description="Ferric oxidoreductase" evidence="10">
    <location>
        <begin position="171"/>
        <end position="286"/>
    </location>
</feature>
<evidence type="ECO:0000256" key="2">
    <source>
        <dbReference type="ARBA" id="ARBA00022448"/>
    </source>
</evidence>
<evidence type="ECO:0000256" key="5">
    <source>
        <dbReference type="ARBA" id="ARBA00023002"/>
    </source>
</evidence>
<evidence type="ECO:0000313" key="13">
    <source>
        <dbReference type="Proteomes" id="UP000019377"/>
    </source>
</evidence>
<keyword evidence="5" id="KW-0560">Oxidoreductase</keyword>
<dbReference type="GO" id="GO:0015677">
    <property type="term" value="P:copper ion import"/>
    <property type="evidence" value="ECO:0007669"/>
    <property type="project" value="TreeGrafter"/>
</dbReference>
<comment type="subcellular location">
    <subcellularLocation>
        <location evidence="1">Membrane</location>
        <topology evidence="1">Multi-pass membrane protein</topology>
    </subcellularLocation>
</comment>
<keyword evidence="7 9" id="KW-0472">Membrane</keyword>
<sequence>MITPPWKLDDFAWEHIARLPDDEKEYGLATFQHYYYNSYKVPCVATFLIWACFLTLGLASGLSAFIQHFFPHQHHVITRRAGWWRVNVSEHPLVSEKHSQAVACGKGSFAWLTVHLPLRLEAALLVVMLALNVVPLCTFYSLYVGHNTYFVGTDSVSRRSQVLRHVANRCATLGIGQLPMLILLASKRTPVALLSQLSMSAMMLFHRWIARMCYLHIIIHILCNALIFHFSIGFAESLKQPPVQVGTVATVMLFGLVFLSLRTLRKNHYEVFVFLHISMALTMLVCIYLHIKLLHQGRLGLQMFVIELTAGFWAFDRAIRLVGRVVMSISWRYADGAGTTRKAELTSYGDGAYIRVRIQVPLSRLRLPPSATTSLTGSWIDLEDESKGRGGRRVNSPSNASLLDFARIGAGDDIRISVPRLQWVGDHPFSVFAVGRCKNGRRGMGFVDLIVQRQSGLTQKLSDLAEELGTPAAHFDGSARDAYAQSATHQKGKRVRVVVDGPFGRSPSLEGAQHAVLVAGGIAITFCYPLLVKAARGDFGSLETCKLVWIVRNEAILDVLRDSLPELLEEISLQGNRRCQLSIDIYVTYKAKPSSNESSTTLVGSAKQKLPSKLAPTWHLPIFLPRSQSSSSTDTFVCVERSPSTRSVGQSPSEVKLWPGIKYKQEKELDLVPVLTRSRSPSRPSPIQHSKAVAAGTGIDVTFSFDNRYSPVESSEGGSAAHRDSTHWSCSFSPSRRSSTRSADSGDTPSQTDLSTLVAPEPSFSWRAGLAGSDRSKESLDQALVCKLTRSEFLDASPAPHSCEVTSDTSDQFAEDRRRGGLSCPRSGQLSAHPLWTPQSATHHRFHSPQDVLAETDAAALIEIRRFSGRPRSMALVHQHITDHADGQFAGRTVFATCGPAAMCDSVRAEVVSLLKQGRDVSLVEDCFNW</sequence>
<dbReference type="GO" id="GO:0006879">
    <property type="term" value="P:intracellular iron ion homeostasis"/>
    <property type="evidence" value="ECO:0007669"/>
    <property type="project" value="TreeGrafter"/>
</dbReference>
<evidence type="ECO:0000256" key="8">
    <source>
        <dbReference type="SAM" id="MobiDB-lite"/>
    </source>
</evidence>
<dbReference type="Gene3D" id="3.40.50.80">
    <property type="entry name" value="Nucleotide-binding domain of ferredoxin-NADP reductase (FNR) module"/>
    <property type="match status" value="1"/>
</dbReference>
<dbReference type="eggNOG" id="KOG0039">
    <property type="taxonomic scope" value="Eukaryota"/>
</dbReference>
<dbReference type="OMA" id="CKLVWIV"/>
<feature type="compositionally biased region" description="Low complexity" evidence="8">
    <location>
        <begin position="729"/>
        <end position="745"/>
    </location>
</feature>
<feature type="region of interest" description="Disordered" evidence="8">
    <location>
        <begin position="712"/>
        <end position="759"/>
    </location>
</feature>
<evidence type="ECO:0000256" key="3">
    <source>
        <dbReference type="ARBA" id="ARBA00022692"/>
    </source>
</evidence>
<dbReference type="Proteomes" id="UP000019377">
    <property type="component" value="Unassembled WGS sequence"/>
</dbReference>
<keyword evidence="3 9" id="KW-0812">Transmembrane</keyword>
<accession>V5EHZ6</accession>
<evidence type="ECO:0000256" key="1">
    <source>
        <dbReference type="ARBA" id="ARBA00004141"/>
    </source>
</evidence>
<dbReference type="HOGENOM" id="CLU_016502_0_0_1"/>
<dbReference type="GeneID" id="27418860"/>
<dbReference type="InterPro" id="IPR039261">
    <property type="entry name" value="FNR_nucleotide-bd"/>
</dbReference>
<evidence type="ECO:0000259" key="11">
    <source>
        <dbReference type="Pfam" id="PF08030"/>
    </source>
</evidence>
<feature type="transmembrane region" description="Helical" evidence="9">
    <location>
        <begin position="241"/>
        <end position="259"/>
    </location>
</feature>
<reference evidence="13" key="1">
    <citation type="journal article" date="2013" name="Genome Announc.">
        <title>Draft genome sequence of Pseudozyma brasiliensis sp. nov. strain GHG001, a high producer of endo-1,4-xylanase isolated from an insect pest of sugarcane.</title>
        <authorList>
            <person name="Oliveira J.V.D.C."/>
            <person name="dos Santos R.A.C."/>
            <person name="Borges T.A."/>
            <person name="Riano-Pachon D.M."/>
            <person name="Goldman G.H."/>
        </authorList>
    </citation>
    <scope>NUCLEOTIDE SEQUENCE [LARGE SCALE GENOMIC DNA]</scope>
    <source>
        <strain evidence="13">GHG001</strain>
    </source>
</reference>
<evidence type="ECO:0000256" key="4">
    <source>
        <dbReference type="ARBA" id="ARBA00022989"/>
    </source>
</evidence>
<name>V5EHZ6_KALBG</name>
<protein>
    <recommendedName>
        <fullName evidence="14">FAD-binding FR-type domain-containing protein</fullName>
    </recommendedName>
</protein>
<feature type="region of interest" description="Disordered" evidence="8">
    <location>
        <begin position="798"/>
        <end position="833"/>
    </location>
</feature>
<dbReference type="InterPro" id="IPR051410">
    <property type="entry name" value="Ferric/Cupric_Reductase"/>
</dbReference>
<keyword evidence="13" id="KW-1185">Reference proteome</keyword>
<feature type="transmembrane region" description="Helical" evidence="9">
    <location>
        <begin position="47"/>
        <end position="70"/>
    </location>
</feature>
<feature type="transmembrane region" description="Helical" evidence="9">
    <location>
        <begin position="122"/>
        <end position="145"/>
    </location>
</feature>
<feature type="transmembrane region" description="Helical" evidence="9">
    <location>
        <begin position="217"/>
        <end position="235"/>
    </location>
</feature>
<evidence type="ECO:0000259" key="10">
    <source>
        <dbReference type="Pfam" id="PF01794"/>
    </source>
</evidence>
<feature type="transmembrane region" description="Helical" evidence="9">
    <location>
        <begin position="271"/>
        <end position="291"/>
    </location>
</feature>
<keyword evidence="6" id="KW-0406">Ion transport</keyword>
<evidence type="ECO:0000256" key="7">
    <source>
        <dbReference type="ARBA" id="ARBA00023136"/>
    </source>
</evidence>
<dbReference type="PANTHER" id="PTHR32361:SF9">
    <property type="entry name" value="FERRIC REDUCTASE TRANSMEMBRANE COMPONENT 3-RELATED"/>
    <property type="match status" value="1"/>
</dbReference>
<dbReference type="Pfam" id="PF01794">
    <property type="entry name" value="Ferric_reduct"/>
    <property type="match status" value="1"/>
</dbReference>
<feature type="compositionally biased region" description="Low complexity" evidence="8">
    <location>
        <begin position="677"/>
        <end position="686"/>
    </location>
</feature>
<evidence type="ECO:0008006" key="14">
    <source>
        <dbReference type="Google" id="ProtNLM"/>
    </source>
</evidence>
<evidence type="ECO:0000256" key="9">
    <source>
        <dbReference type="SAM" id="Phobius"/>
    </source>
</evidence>
<dbReference type="InterPro" id="IPR013121">
    <property type="entry name" value="Fe_red_NAD-bd_6"/>
</dbReference>
<dbReference type="GO" id="GO:0005886">
    <property type="term" value="C:plasma membrane"/>
    <property type="evidence" value="ECO:0007669"/>
    <property type="project" value="TreeGrafter"/>
</dbReference>
<dbReference type="GO" id="GO:0000293">
    <property type="term" value="F:ferric-chelate reductase activity"/>
    <property type="evidence" value="ECO:0007669"/>
    <property type="project" value="TreeGrafter"/>
</dbReference>
<dbReference type="AlphaFoldDB" id="V5EHZ6"/>
<dbReference type="RefSeq" id="XP_016295215.1">
    <property type="nucleotide sequence ID" value="XM_016436231.1"/>
</dbReference>
<gene>
    <name evidence="12" type="ORF">PSEUBRA_SCAF1g00669</name>
</gene>
<dbReference type="EMBL" id="KI545851">
    <property type="protein sequence ID" value="EST10226.1"/>
    <property type="molecule type" value="Genomic_DNA"/>
</dbReference>
<proteinExistence type="predicted"/>
<feature type="region of interest" description="Disordered" evidence="8">
    <location>
        <begin position="674"/>
        <end position="693"/>
    </location>
</feature>
<dbReference type="SUPFAM" id="SSF52343">
    <property type="entry name" value="Ferredoxin reductase-like, C-terminal NADP-linked domain"/>
    <property type="match status" value="1"/>
</dbReference>
<keyword evidence="2" id="KW-0813">Transport</keyword>
<keyword evidence="4 9" id="KW-1133">Transmembrane helix</keyword>
<dbReference type="CDD" id="cd06186">
    <property type="entry name" value="NOX_Duox_like_FAD_NADP"/>
    <property type="match status" value="1"/>
</dbReference>
<evidence type="ECO:0000256" key="6">
    <source>
        <dbReference type="ARBA" id="ARBA00023065"/>
    </source>
</evidence>
<dbReference type="Pfam" id="PF08030">
    <property type="entry name" value="NAD_binding_6"/>
    <property type="match status" value="1"/>
</dbReference>
<dbReference type="GO" id="GO:0006826">
    <property type="term" value="P:iron ion transport"/>
    <property type="evidence" value="ECO:0007669"/>
    <property type="project" value="TreeGrafter"/>
</dbReference>
<evidence type="ECO:0000313" key="12">
    <source>
        <dbReference type="EMBL" id="EST10226.1"/>
    </source>
</evidence>
<organism evidence="12 13">
    <name type="scientific">Kalmanozyma brasiliensis (strain GHG001)</name>
    <name type="common">Yeast</name>
    <name type="synonym">Pseudozyma brasiliensis</name>
    <dbReference type="NCBI Taxonomy" id="1365824"/>
    <lineage>
        <taxon>Eukaryota</taxon>
        <taxon>Fungi</taxon>
        <taxon>Dikarya</taxon>
        <taxon>Basidiomycota</taxon>
        <taxon>Ustilaginomycotina</taxon>
        <taxon>Ustilaginomycetes</taxon>
        <taxon>Ustilaginales</taxon>
        <taxon>Ustilaginaceae</taxon>
        <taxon>Kalmanozyma</taxon>
    </lineage>
</organism>
<dbReference type="PANTHER" id="PTHR32361">
    <property type="entry name" value="FERRIC/CUPRIC REDUCTASE TRANSMEMBRANE COMPONENT"/>
    <property type="match status" value="1"/>
</dbReference>